<dbReference type="GO" id="GO:0020037">
    <property type="term" value="F:heme binding"/>
    <property type="evidence" value="ECO:0007669"/>
    <property type="project" value="InterPro"/>
</dbReference>
<evidence type="ECO:0000313" key="2">
    <source>
        <dbReference type="EMBL" id="QDU59702.1"/>
    </source>
</evidence>
<reference evidence="2 3" key="1">
    <citation type="submission" date="2019-02" db="EMBL/GenBank/DDBJ databases">
        <title>Deep-cultivation of Planctomycetes and their phenomic and genomic characterization uncovers novel biology.</title>
        <authorList>
            <person name="Wiegand S."/>
            <person name="Jogler M."/>
            <person name="Boedeker C."/>
            <person name="Pinto D."/>
            <person name="Vollmers J."/>
            <person name="Rivas-Marin E."/>
            <person name="Kohn T."/>
            <person name="Peeters S.H."/>
            <person name="Heuer A."/>
            <person name="Rast P."/>
            <person name="Oberbeckmann S."/>
            <person name="Bunk B."/>
            <person name="Jeske O."/>
            <person name="Meyerdierks A."/>
            <person name="Storesund J.E."/>
            <person name="Kallscheuer N."/>
            <person name="Luecker S."/>
            <person name="Lage O.M."/>
            <person name="Pohl T."/>
            <person name="Merkel B.J."/>
            <person name="Hornburger P."/>
            <person name="Mueller R.-W."/>
            <person name="Bruemmer F."/>
            <person name="Labrenz M."/>
            <person name="Spormann A.M."/>
            <person name="Op den Camp H."/>
            <person name="Overmann J."/>
            <person name="Amann R."/>
            <person name="Jetten M.S.M."/>
            <person name="Mascher T."/>
            <person name="Medema M.H."/>
            <person name="Devos D.P."/>
            <person name="Kaster A.-K."/>
            <person name="Ovreas L."/>
            <person name="Rohde M."/>
            <person name="Galperin M.Y."/>
            <person name="Jogler C."/>
        </authorList>
    </citation>
    <scope>NUCLEOTIDE SEQUENCE [LARGE SCALE GENOMIC DNA]</scope>
    <source>
        <strain evidence="2 3">Pan216</strain>
    </source>
</reference>
<keyword evidence="1" id="KW-0732">Signal</keyword>
<dbReference type="Proteomes" id="UP000317093">
    <property type="component" value="Chromosome"/>
</dbReference>
<dbReference type="GO" id="GO:0009055">
    <property type="term" value="F:electron transfer activity"/>
    <property type="evidence" value="ECO:0007669"/>
    <property type="project" value="InterPro"/>
</dbReference>
<dbReference type="GO" id="GO:0022900">
    <property type="term" value="P:electron transport chain"/>
    <property type="evidence" value="ECO:0007669"/>
    <property type="project" value="InterPro"/>
</dbReference>
<dbReference type="GO" id="GO:0005506">
    <property type="term" value="F:iron ion binding"/>
    <property type="evidence" value="ECO:0007669"/>
    <property type="project" value="InterPro"/>
</dbReference>
<dbReference type="OrthoDB" id="287770at2"/>
<feature type="chain" id="PRO_5021961745" description="Cytochrome C" evidence="1">
    <location>
        <begin position="21"/>
        <end position="141"/>
    </location>
</feature>
<evidence type="ECO:0000256" key="1">
    <source>
        <dbReference type="SAM" id="SignalP"/>
    </source>
</evidence>
<sequence precursor="true">MRKLTLLAALFALVMFPAYSGDAPLVPAENDVATSNQFLMRDKLKHAQNVLEGITTENFAMVEENARMLGIISRASSWHALPTPEYQRYSKNFAEAVHDLDRNAKEKSIDGATLDYVQMTMACVECHKHLRDVKHAQSLEK</sequence>
<evidence type="ECO:0000313" key="3">
    <source>
        <dbReference type="Proteomes" id="UP000317093"/>
    </source>
</evidence>
<dbReference type="SUPFAM" id="SSF47175">
    <property type="entry name" value="Cytochromes"/>
    <property type="match status" value="1"/>
</dbReference>
<organism evidence="2 3">
    <name type="scientific">Kolteria novifilia</name>
    <dbReference type="NCBI Taxonomy" id="2527975"/>
    <lineage>
        <taxon>Bacteria</taxon>
        <taxon>Pseudomonadati</taxon>
        <taxon>Planctomycetota</taxon>
        <taxon>Planctomycetia</taxon>
        <taxon>Kolteriales</taxon>
        <taxon>Kolteriaceae</taxon>
        <taxon>Kolteria</taxon>
    </lineage>
</organism>
<dbReference type="AlphaFoldDB" id="A0A518AYA7"/>
<gene>
    <name evidence="2" type="ORF">Pan216_05340</name>
</gene>
<protein>
    <recommendedName>
        <fullName evidence="4">Cytochrome C</fullName>
    </recommendedName>
</protein>
<name>A0A518AYA7_9BACT</name>
<keyword evidence="3" id="KW-1185">Reference proteome</keyword>
<dbReference type="KEGG" id="knv:Pan216_05340"/>
<proteinExistence type="predicted"/>
<dbReference type="RefSeq" id="WP_145254398.1">
    <property type="nucleotide sequence ID" value="NZ_CP036279.1"/>
</dbReference>
<accession>A0A518AYA7</accession>
<dbReference type="EMBL" id="CP036279">
    <property type="protein sequence ID" value="QDU59702.1"/>
    <property type="molecule type" value="Genomic_DNA"/>
</dbReference>
<evidence type="ECO:0008006" key="4">
    <source>
        <dbReference type="Google" id="ProtNLM"/>
    </source>
</evidence>
<feature type="signal peptide" evidence="1">
    <location>
        <begin position="1"/>
        <end position="20"/>
    </location>
</feature>
<dbReference type="InterPro" id="IPR010980">
    <property type="entry name" value="Cyt_c/b562"/>
</dbReference>